<feature type="region of interest" description="Disordered" evidence="1">
    <location>
        <begin position="1"/>
        <end position="37"/>
    </location>
</feature>
<gene>
    <name evidence="3" type="ORF">PCOR1329_LOCUS16310</name>
</gene>
<keyword evidence="4" id="KW-1185">Reference proteome</keyword>
<evidence type="ECO:0000313" key="4">
    <source>
        <dbReference type="Proteomes" id="UP001189429"/>
    </source>
</evidence>
<feature type="domain" description="Pyrrolo-quinoline quinone repeat" evidence="2">
    <location>
        <begin position="80"/>
        <end position="224"/>
    </location>
</feature>
<dbReference type="Pfam" id="PF13360">
    <property type="entry name" value="PQQ_2"/>
    <property type="match status" value="1"/>
</dbReference>
<dbReference type="SUPFAM" id="SSF50998">
    <property type="entry name" value="Quinoprotein alcohol dehydrogenase-like"/>
    <property type="match status" value="1"/>
</dbReference>
<dbReference type="InterPro" id="IPR002372">
    <property type="entry name" value="PQQ_rpt_dom"/>
</dbReference>
<proteinExistence type="predicted"/>
<protein>
    <recommendedName>
        <fullName evidence="2">Pyrrolo-quinoline quinone repeat domain-containing protein</fullName>
    </recommendedName>
</protein>
<dbReference type="InterPro" id="IPR018391">
    <property type="entry name" value="PQQ_b-propeller_rpt"/>
</dbReference>
<organism evidence="3 4">
    <name type="scientific">Prorocentrum cordatum</name>
    <dbReference type="NCBI Taxonomy" id="2364126"/>
    <lineage>
        <taxon>Eukaryota</taxon>
        <taxon>Sar</taxon>
        <taxon>Alveolata</taxon>
        <taxon>Dinophyceae</taxon>
        <taxon>Prorocentrales</taxon>
        <taxon>Prorocentraceae</taxon>
        <taxon>Prorocentrum</taxon>
    </lineage>
</organism>
<evidence type="ECO:0000313" key="3">
    <source>
        <dbReference type="EMBL" id="CAK0811833.1"/>
    </source>
</evidence>
<dbReference type="PANTHER" id="PTHR34512:SF30">
    <property type="entry name" value="OUTER MEMBRANE PROTEIN ASSEMBLY FACTOR BAMB"/>
    <property type="match status" value="1"/>
</dbReference>
<accession>A0ABN9QZI1</accession>
<dbReference type="Proteomes" id="UP001189429">
    <property type="component" value="Unassembled WGS sequence"/>
</dbReference>
<feature type="compositionally biased region" description="Basic residues" evidence="1">
    <location>
        <begin position="22"/>
        <end position="32"/>
    </location>
</feature>
<sequence length="274" mass="28820">SWKVSCGRAPCCTPGKSSDAKRRAKGNPRRRGAPPGRLHAVCARTGEPRWRSGQAEAPPRGWALHASPDGATAFFALQGGGLRAVSLASGEEQWKYDLESSGDEEFVLLVKPDGASVFCASGDAAMHAVDTSSGSRQWSFDLDSRLRRAVLSPDGATVFAATAAGTLSAVEASTGAARWSRGWPGGGGAAALAACPHGGRVLLGEAGGGLRALAARTGEELWHACRGGALCERFVLQPGRLPRIWRSWRRKSIRAGCSYWGRGMEPFAFCGRTA</sequence>
<evidence type="ECO:0000256" key="1">
    <source>
        <dbReference type="SAM" id="MobiDB-lite"/>
    </source>
</evidence>
<feature type="non-terminal residue" evidence="3">
    <location>
        <position position="1"/>
    </location>
</feature>
<reference evidence="3" key="1">
    <citation type="submission" date="2023-10" db="EMBL/GenBank/DDBJ databases">
        <authorList>
            <person name="Chen Y."/>
            <person name="Shah S."/>
            <person name="Dougan E. K."/>
            <person name="Thang M."/>
            <person name="Chan C."/>
        </authorList>
    </citation>
    <scope>NUCLEOTIDE SEQUENCE [LARGE SCALE GENOMIC DNA]</scope>
</reference>
<name>A0ABN9QZI1_9DINO</name>
<dbReference type="InterPro" id="IPR015943">
    <property type="entry name" value="WD40/YVTN_repeat-like_dom_sf"/>
</dbReference>
<dbReference type="SMART" id="SM00564">
    <property type="entry name" value="PQQ"/>
    <property type="match status" value="4"/>
</dbReference>
<dbReference type="InterPro" id="IPR011047">
    <property type="entry name" value="Quinoprotein_ADH-like_sf"/>
</dbReference>
<dbReference type="EMBL" id="CAUYUJ010004994">
    <property type="protein sequence ID" value="CAK0811833.1"/>
    <property type="molecule type" value="Genomic_DNA"/>
</dbReference>
<dbReference type="PANTHER" id="PTHR34512">
    <property type="entry name" value="CELL SURFACE PROTEIN"/>
    <property type="match status" value="1"/>
</dbReference>
<dbReference type="Gene3D" id="2.130.10.10">
    <property type="entry name" value="YVTN repeat-like/Quinoprotein amine dehydrogenase"/>
    <property type="match status" value="2"/>
</dbReference>
<evidence type="ECO:0000259" key="2">
    <source>
        <dbReference type="Pfam" id="PF13360"/>
    </source>
</evidence>
<comment type="caution">
    <text evidence="3">The sequence shown here is derived from an EMBL/GenBank/DDBJ whole genome shotgun (WGS) entry which is preliminary data.</text>
</comment>